<dbReference type="KEGG" id="lgi:LOTGIDRAFT_153023"/>
<protein>
    <submittedName>
        <fullName evidence="3">Uncharacterized protein</fullName>
    </submittedName>
</protein>
<evidence type="ECO:0000256" key="1">
    <source>
        <dbReference type="ARBA" id="ARBA00004123"/>
    </source>
</evidence>
<dbReference type="CTD" id="20235841"/>
<dbReference type="GO" id="GO:0005815">
    <property type="term" value="C:microtubule organizing center"/>
    <property type="evidence" value="ECO:0007669"/>
    <property type="project" value="TreeGrafter"/>
</dbReference>
<dbReference type="GO" id="GO:0005657">
    <property type="term" value="C:replication fork"/>
    <property type="evidence" value="ECO:0007669"/>
    <property type="project" value="TreeGrafter"/>
</dbReference>
<dbReference type="InterPro" id="IPR051988">
    <property type="entry name" value="HRR_RAD51_Paralog"/>
</dbReference>
<reference evidence="3 4" key="1">
    <citation type="journal article" date="2013" name="Nature">
        <title>Insights into bilaterian evolution from three spiralian genomes.</title>
        <authorList>
            <person name="Simakov O."/>
            <person name="Marletaz F."/>
            <person name="Cho S.J."/>
            <person name="Edsinger-Gonzales E."/>
            <person name="Havlak P."/>
            <person name="Hellsten U."/>
            <person name="Kuo D.H."/>
            <person name="Larsson T."/>
            <person name="Lv J."/>
            <person name="Arendt D."/>
            <person name="Savage R."/>
            <person name="Osoegawa K."/>
            <person name="de Jong P."/>
            <person name="Grimwood J."/>
            <person name="Chapman J.A."/>
            <person name="Shapiro H."/>
            <person name="Aerts A."/>
            <person name="Otillar R.P."/>
            <person name="Terry A.Y."/>
            <person name="Boore J.L."/>
            <person name="Grigoriev I.V."/>
            <person name="Lindberg D.R."/>
            <person name="Seaver E.C."/>
            <person name="Weisblat D.A."/>
            <person name="Putnam N.H."/>
            <person name="Rokhsar D.S."/>
        </authorList>
    </citation>
    <scope>NUCLEOTIDE SEQUENCE [LARGE SCALE GENOMIC DNA]</scope>
</reference>
<dbReference type="PANTHER" id="PTHR46457:SF1">
    <property type="entry name" value="DNA REPAIR PROTEIN RAD51 HOMOLOG 4"/>
    <property type="match status" value="1"/>
</dbReference>
<accession>V4AST5</accession>
<dbReference type="InterPro" id="IPR027417">
    <property type="entry name" value="P-loop_NTPase"/>
</dbReference>
<evidence type="ECO:0000313" key="4">
    <source>
        <dbReference type="Proteomes" id="UP000030746"/>
    </source>
</evidence>
<dbReference type="GO" id="GO:0007131">
    <property type="term" value="P:reciprocal meiotic recombination"/>
    <property type="evidence" value="ECO:0007669"/>
    <property type="project" value="TreeGrafter"/>
</dbReference>
<dbReference type="RefSeq" id="XP_009051755.1">
    <property type="nucleotide sequence ID" value="XM_009053507.1"/>
</dbReference>
<sequence>MDKFCMSCVCTALKNGYSVYYIDTSCSFSASRIHELLGKQCENIESLLSSIQHKVCSDIFEIFEFLEEIITLLQTKKVTVSSVGYGLLVKLGQKLKYLAVQYSTTVLITNNVVYTEGSNAVPSLGRAWSHIPHTRIMIELNQQSNSLERKIVLIKSSMQAVPQECVYFIQEGVG</sequence>
<keyword evidence="2" id="KW-0539">Nucleus</keyword>
<keyword evidence="4" id="KW-1185">Reference proteome</keyword>
<dbReference type="GO" id="GO:0033063">
    <property type="term" value="C:Rad51B-Rad51C-Rad51D-XRCC2 complex"/>
    <property type="evidence" value="ECO:0007669"/>
    <property type="project" value="TreeGrafter"/>
</dbReference>
<comment type="subcellular location">
    <subcellularLocation>
        <location evidence="1">Nucleus</location>
    </subcellularLocation>
</comment>
<dbReference type="GO" id="GO:0042148">
    <property type="term" value="P:DNA strand invasion"/>
    <property type="evidence" value="ECO:0007669"/>
    <property type="project" value="TreeGrafter"/>
</dbReference>
<gene>
    <name evidence="3" type="ORF">LOTGIDRAFT_153023</name>
</gene>
<dbReference type="OrthoDB" id="336321at2759"/>
<dbReference type="PANTHER" id="PTHR46457">
    <property type="entry name" value="DNA REPAIR PROTEIN RAD51 HOMOLOG 4"/>
    <property type="match status" value="1"/>
</dbReference>
<dbReference type="GO" id="GO:0008094">
    <property type="term" value="F:ATP-dependent activity, acting on DNA"/>
    <property type="evidence" value="ECO:0007669"/>
    <property type="project" value="TreeGrafter"/>
</dbReference>
<proteinExistence type="predicted"/>
<dbReference type="EMBL" id="KB201304">
    <property type="protein sequence ID" value="ESO97915.1"/>
    <property type="molecule type" value="Genomic_DNA"/>
</dbReference>
<evidence type="ECO:0000313" key="3">
    <source>
        <dbReference type="EMBL" id="ESO97915.1"/>
    </source>
</evidence>
<dbReference type="GeneID" id="20235841"/>
<dbReference type="Proteomes" id="UP000030746">
    <property type="component" value="Unassembled WGS sequence"/>
</dbReference>
<name>V4AST5_LOTGI</name>
<dbReference type="GO" id="GO:0000723">
    <property type="term" value="P:telomere maintenance"/>
    <property type="evidence" value="ECO:0007669"/>
    <property type="project" value="TreeGrafter"/>
</dbReference>
<dbReference type="GO" id="GO:0000400">
    <property type="term" value="F:four-way junction DNA binding"/>
    <property type="evidence" value="ECO:0007669"/>
    <property type="project" value="TreeGrafter"/>
</dbReference>
<dbReference type="GO" id="GO:0000724">
    <property type="term" value="P:double-strand break repair via homologous recombination"/>
    <property type="evidence" value="ECO:0007669"/>
    <property type="project" value="TreeGrafter"/>
</dbReference>
<dbReference type="Gene3D" id="3.40.50.300">
    <property type="entry name" value="P-loop containing nucleotide triphosphate hydrolases"/>
    <property type="match status" value="1"/>
</dbReference>
<dbReference type="SUPFAM" id="SSF52540">
    <property type="entry name" value="P-loop containing nucleoside triphosphate hydrolases"/>
    <property type="match status" value="1"/>
</dbReference>
<evidence type="ECO:0000256" key="2">
    <source>
        <dbReference type="ARBA" id="ARBA00023242"/>
    </source>
</evidence>
<dbReference type="AlphaFoldDB" id="V4AST5"/>
<dbReference type="HOGENOM" id="CLU_058452_2_1_1"/>
<organism evidence="3 4">
    <name type="scientific">Lottia gigantea</name>
    <name type="common">Giant owl limpet</name>
    <dbReference type="NCBI Taxonomy" id="225164"/>
    <lineage>
        <taxon>Eukaryota</taxon>
        <taxon>Metazoa</taxon>
        <taxon>Spiralia</taxon>
        <taxon>Lophotrochozoa</taxon>
        <taxon>Mollusca</taxon>
        <taxon>Gastropoda</taxon>
        <taxon>Patellogastropoda</taxon>
        <taxon>Lottioidea</taxon>
        <taxon>Lottiidae</taxon>
        <taxon>Lottia</taxon>
    </lineage>
</organism>
<dbReference type="GO" id="GO:0003697">
    <property type="term" value="F:single-stranded DNA binding"/>
    <property type="evidence" value="ECO:0007669"/>
    <property type="project" value="TreeGrafter"/>
</dbReference>
<dbReference type="STRING" id="225164.V4AST5"/>